<dbReference type="SUPFAM" id="SSF55486">
    <property type="entry name" value="Metalloproteases ('zincins'), catalytic domain"/>
    <property type="match status" value="2"/>
</dbReference>
<keyword evidence="8" id="KW-0482">Metalloprotease</keyword>
<keyword evidence="9" id="KW-1133">Transmembrane helix</keyword>
<dbReference type="PROSITE" id="PS51694">
    <property type="entry name" value="PEPTIDASE_M66"/>
    <property type="match status" value="1"/>
</dbReference>
<keyword evidence="3" id="KW-0964">Secreted</keyword>
<keyword evidence="12" id="KW-1185">Reference proteome</keyword>
<dbReference type="GO" id="GO:0005576">
    <property type="term" value="C:extracellular region"/>
    <property type="evidence" value="ECO:0007669"/>
    <property type="project" value="UniProtKB-SubCell"/>
</dbReference>
<dbReference type="FunCoup" id="D3B5X3">
    <property type="interactions" value="2"/>
</dbReference>
<dbReference type="GO" id="GO:0004222">
    <property type="term" value="F:metalloendopeptidase activity"/>
    <property type="evidence" value="ECO:0007669"/>
    <property type="project" value="InterPro"/>
</dbReference>
<keyword evidence="6" id="KW-0378">Hydrolase</keyword>
<evidence type="ECO:0000256" key="4">
    <source>
        <dbReference type="ARBA" id="ARBA00022670"/>
    </source>
</evidence>
<dbReference type="InterPro" id="IPR019503">
    <property type="entry name" value="Peptidase_M66_dom"/>
</dbReference>
<dbReference type="EMBL" id="ADBJ01000017">
    <property type="protein sequence ID" value="EFA83271.1"/>
    <property type="molecule type" value="Genomic_DNA"/>
</dbReference>
<comment type="cofactor">
    <cofactor evidence="1">
        <name>Zn(2+)</name>
        <dbReference type="ChEBI" id="CHEBI:29105"/>
    </cofactor>
</comment>
<dbReference type="RefSeq" id="XP_020435388.1">
    <property type="nucleotide sequence ID" value="XM_020574974.1"/>
</dbReference>
<dbReference type="GO" id="GO:0006508">
    <property type="term" value="P:proteolysis"/>
    <property type="evidence" value="ECO:0007669"/>
    <property type="project" value="UniProtKB-KW"/>
</dbReference>
<dbReference type="GeneID" id="31359548"/>
<sequence length="629" mass="68732">MVWYTNKIIIIPTVVVTVLVILAIVLPTSILLPKKSDTQTLTINQIHFVQTHVLPPQGLNWTTPNGGNVSYHLTGQRQTMILIKFDQDVVGEEIKLQIWVPTVPGSVGNETEFELATVLPLEQPDMLPPTESNGTIYANNTFSVQVLPQYIVPGMKVVAGGHGFDSTDPVFPVVGMNSVMRLPLLPFYLFGANDSSIPYNVTTMPPESKIKAIYQTWPVSVLDVYNHPAGIVKWKTVSLGAGDGGQAYLVKGTNQIRSGFVLMGAVLGFLSGFQGANGDGGQTNNLIYAPLIGLNTNGFYTGPGGGLGGGSRGTGDYSYTGIFIHEMGHAWGLPHSGEAYTAGTFPYAQGSLNGSVWGFDFDHQEFLSTCIPTSSGSYKNCNSSHVVANGCCIRQDPMQGGSGDQSKGYPYTLFPDFDMGRQQMYMEGTTTLKADGNHSYSGGRIIYVKDTDSYIRWDSIDNKYVPYIVTNGSKGMDMYSDLPVVRDVDVYTIFIHWNNAPTSVCKECTQVYDPLKYKGNLLFRLDPTIPENLKLIKPNTGALPWFCHSSGCDFTFRVTYTDGFTLTKLLQRGVRSWFSPTGQPNAEYADPMDGNSLMLFSENVPADRVLSKVELLWTPFGAKGLNDGN</sequence>
<proteinExistence type="predicted"/>
<keyword evidence="5" id="KW-0479">Metal-binding</keyword>
<evidence type="ECO:0000256" key="2">
    <source>
        <dbReference type="ARBA" id="ARBA00004613"/>
    </source>
</evidence>
<dbReference type="PANTHER" id="PTHR39540">
    <property type="match status" value="1"/>
</dbReference>
<reference evidence="11 12" key="1">
    <citation type="journal article" date="2011" name="Genome Res.">
        <title>Phylogeny-wide analysis of social amoeba genomes highlights ancient origins for complex intercellular communication.</title>
        <authorList>
            <person name="Heidel A.J."/>
            <person name="Lawal H.M."/>
            <person name="Felder M."/>
            <person name="Schilde C."/>
            <person name="Helps N.R."/>
            <person name="Tunggal B."/>
            <person name="Rivero F."/>
            <person name="John U."/>
            <person name="Schleicher M."/>
            <person name="Eichinger L."/>
            <person name="Platzer M."/>
            <person name="Noegel A.A."/>
            <person name="Schaap P."/>
            <person name="Gloeckner G."/>
        </authorList>
    </citation>
    <scope>NUCLEOTIDE SEQUENCE [LARGE SCALE GENOMIC DNA]</scope>
    <source>
        <strain evidence="12">ATCC 26659 / Pp 5 / PN500</strain>
    </source>
</reference>
<protein>
    <recommendedName>
        <fullName evidence="10">Peptidase M66 domain-containing protein</fullName>
    </recommendedName>
</protein>
<evidence type="ECO:0000256" key="5">
    <source>
        <dbReference type="ARBA" id="ARBA00022723"/>
    </source>
</evidence>
<dbReference type="InterPro" id="IPR051256">
    <property type="entry name" value="Dictomallein"/>
</dbReference>
<keyword evidence="9" id="KW-0812">Transmembrane</keyword>
<evidence type="ECO:0000313" key="11">
    <source>
        <dbReference type="EMBL" id="EFA83271.1"/>
    </source>
</evidence>
<dbReference type="OMA" id="YSYTGIF"/>
<keyword evidence="7" id="KW-0862">Zinc</keyword>
<evidence type="ECO:0000256" key="8">
    <source>
        <dbReference type="ARBA" id="ARBA00023049"/>
    </source>
</evidence>
<gene>
    <name evidence="11" type="ORF">PPL_04061</name>
</gene>
<accession>D3B5X3</accession>
<dbReference type="Pfam" id="PF10462">
    <property type="entry name" value="Peptidase_M66"/>
    <property type="match status" value="1"/>
</dbReference>
<evidence type="ECO:0000256" key="1">
    <source>
        <dbReference type="ARBA" id="ARBA00001947"/>
    </source>
</evidence>
<evidence type="ECO:0000256" key="3">
    <source>
        <dbReference type="ARBA" id="ARBA00022525"/>
    </source>
</evidence>
<dbReference type="GO" id="GO:0046872">
    <property type="term" value="F:metal ion binding"/>
    <property type="evidence" value="ECO:0007669"/>
    <property type="project" value="UniProtKB-KW"/>
</dbReference>
<keyword evidence="9" id="KW-0472">Membrane</keyword>
<dbReference type="PANTHER" id="PTHR39540:SF1">
    <property type="entry name" value="DICTOMALLEIN-1-RELATED"/>
    <property type="match status" value="1"/>
</dbReference>
<name>D3B5X3_HETP5</name>
<comment type="subcellular location">
    <subcellularLocation>
        <location evidence="2">Secreted</location>
    </subcellularLocation>
</comment>
<evidence type="ECO:0000256" key="6">
    <source>
        <dbReference type="ARBA" id="ARBA00022801"/>
    </source>
</evidence>
<dbReference type="STRING" id="670386.D3B5X3"/>
<comment type="caution">
    <text evidence="11">The sequence shown here is derived from an EMBL/GenBank/DDBJ whole genome shotgun (WGS) entry which is preliminary data.</text>
</comment>
<evidence type="ECO:0000256" key="7">
    <source>
        <dbReference type="ARBA" id="ARBA00022833"/>
    </source>
</evidence>
<dbReference type="InParanoid" id="D3B5X3"/>
<evidence type="ECO:0000313" key="12">
    <source>
        <dbReference type="Proteomes" id="UP000001396"/>
    </source>
</evidence>
<feature type="domain" description="Peptidase M66" evidence="10">
    <location>
        <begin position="172"/>
        <end position="432"/>
    </location>
</feature>
<organism evidence="11 12">
    <name type="scientific">Heterostelium pallidum (strain ATCC 26659 / Pp 5 / PN500)</name>
    <name type="common">Cellular slime mold</name>
    <name type="synonym">Polysphondylium pallidum</name>
    <dbReference type="NCBI Taxonomy" id="670386"/>
    <lineage>
        <taxon>Eukaryota</taxon>
        <taxon>Amoebozoa</taxon>
        <taxon>Evosea</taxon>
        <taxon>Eumycetozoa</taxon>
        <taxon>Dictyostelia</taxon>
        <taxon>Acytosteliales</taxon>
        <taxon>Acytosteliaceae</taxon>
        <taxon>Heterostelium</taxon>
    </lineage>
</organism>
<feature type="transmembrane region" description="Helical" evidence="9">
    <location>
        <begin position="9"/>
        <end position="32"/>
    </location>
</feature>
<keyword evidence="4" id="KW-0645">Protease</keyword>
<evidence type="ECO:0000256" key="9">
    <source>
        <dbReference type="SAM" id="Phobius"/>
    </source>
</evidence>
<evidence type="ECO:0000259" key="10">
    <source>
        <dbReference type="PROSITE" id="PS51694"/>
    </source>
</evidence>
<dbReference type="AlphaFoldDB" id="D3B5X3"/>
<dbReference type="Proteomes" id="UP000001396">
    <property type="component" value="Unassembled WGS sequence"/>
</dbReference>